<evidence type="ECO:0000256" key="2">
    <source>
        <dbReference type="ARBA" id="ARBA00022692"/>
    </source>
</evidence>
<protein>
    <submittedName>
        <fullName evidence="8">Facilitated trehalose transporter Tret1-like</fullName>
    </submittedName>
</protein>
<feature type="domain" description="Major facilitator superfamily (MFS) profile" evidence="6">
    <location>
        <begin position="11"/>
        <end position="446"/>
    </location>
</feature>
<dbReference type="GO" id="GO:0022857">
    <property type="term" value="F:transmembrane transporter activity"/>
    <property type="evidence" value="ECO:0007669"/>
    <property type="project" value="InterPro"/>
</dbReference>
<evidence type="ECO:0000256" key="5">
    <source>
        <dbReference type="SAM" id="Phobius"/>
    </source>
</evidence>
<evidence type="ECO:0000256" key="1">
    <source>
        <dbReference type="ARBA" id="ARBA00004141"/>
    </source>
</evidence>
<dbReference type="SUPFAM" id="SSF103473">
    <property type="entry name" value="MFS general substrate transporter"/>
    <property type="match status" value="1"/>
</dbReference>
<dbReference type="InterPro" id="IPR050549">
    <property type="entry name" value="MFS_Trehalose_Transporter"/>
</dbReference>
<dbReference type="PANTHER" id="PTHR48021:SF1">
    <property type="entry name" value="GH07001P-RELATED"/>
    <property type="match status" value="1"/>
</dbReference>
<feature type="transmembrane region" description="Helical" evidence="5">
    <location>
        <begin position="324"/>
        <end position="345"/>
    </location>
</feature>
<dbReference type="PROSITE" id="PS50850">
    <property type="entry name" value="MFS"/>
    <property type="match status" value="1"/>
</dbReference>
<feature type="transmembrane region" description="Helical" evidence="5">
    <location>
        <begin position="12"/>
        <end position="36"/>
    </location>
</feature>
<feature type="transmembrane region" description="Helical" evidence="5">
    <location>
        <begin position="142"/>
        <end position="162"/>
    </location>
</feature>
<feature type="transmembrane region" description="Helical" evidence="5">
    <location>
        <begin position="83"/>
        <end position="102"/>
    </location>
</feature>
<dbReference type="Gene3D" id="1.20.1250.20">
    <property type="entry name" value="MFS general substrate transporter like domains"/>
    <property type="match status" value="1"/>
</dbReference>
<evidence type="ECO:0000313" key="7">
    <source>
        <dbReference type="Proteomes" id="UP000829999"/>
    </source>
</evidence>
<accession>A0A9R0DM43</accession>
<organism evidence="7 8">
    <name type="scientific">Spodoptera frugiperda</name>
    <name type="common">Fall armyworm</name>
    <dbReference type="NCBI Taxonomy" id="7108"/>
    <lineage>
        <taxon>Eukaryota</taxon>
        <taxon>Metazoa</taxon>
        <taxon>Ecdysozoa</taxon>
        <taxon>Arthropoda</taxon>
        <taxon>Hexapoda</taxon>
        <taxon>Insecta</taxon>
        <taxon>Pterygota</taxon>
        <taxon>Neoptera</taxon>
        <taxon>Endopterygota</taxon>
        <taxon>Lepidoptera</taxon>
        <taxon>Glossata</taxon>
        <taxon>Ditrysia</taxon>
        <taxon>Noctuoidea</taxon>
        <taxon>Noctuidae</taxon>
        <taxon>Amphipyrinae</taxon>
        <taxon>Spodoptera</taxon>
    </lineage>
</organism>
<comment type="subcellular location">
    <subcellularLocation>
        <location evidence="1">Membrane</location>
        <topology evidence="1">Multi-pass membrane protein</topology>
    </subcellularLocation>
</comment>
<dbReference type="InterPro" id="IPR005828">
    <property type="entry name" value="MFS_sugar_transport-like"/>
</dbReference>
<feature type="transmembrane region" description="Helical" evidence="5">
    <location>
        <begin position="56"/>
        <end position="76"/>
    </location>
</feature>
<gene>
    <name evidence="8" type="primary">LOC118272123</name>
</gene>
<dbReference type="InterPro" id="IPR020846">
    <property type="entry name" value="MFS_dom"/>
</dbReference>
<evidence type="ECO:0000256" key="4">
    <source>
        <dbReference type="ARBA" id="ARBA00023136"/>
    </source>
</evidence>
<dbReference type="RefSeq" id="XP_050549686.1">
    <property type="nucleotide sequence ID" value="XM_050693729.1"/>
</dbReference>
<dbReference type="AlphaFoldDB" id="A0A9R0DM43"/>
<proteinExistence type="predicted"/>
<dbReference type="InterPro" id="IPR036259">
    <property type="entry name" value="MFS_trans_sf"/>
</dbReference>
<evidence type="ECO:0000313" key="8">
    <source>
        <dbReference type="RefSeq" id="XP_050549686.1"/>
    </source>
</evidence>
<feature type="transmembrane region" description="Helical" evidence="5">
    <location>
        <begin position="391"/>
        <end position="408"/>
    </location>
</feature>
<name>A0A9R0DM43_SPOFR</name>
<feature type="transmembrane region" description="Helical" evidence="5">
    <location>
        <begin position="357"/>
        <end position="379"/>
    </location>
</feature>
<keyword evidence="2 5" id="KW-0812">Transmembrane</keyword>
<dbReference type="OrthoDB" id="10021397at2759"/>
<keyword evidence="7" id="KW-1185">Reference proteome</keyword>
<feature type="transmembrane region" description="Helical" evidence="5">
    <location>
        <begin position="295"/>
        <end position="317"/>
    </location>
</feature>
<reference evidence="8" key="1">
    <citation type="submission" date="2025-08" db="UniProtKB">
        <authorList>
            <consortium name="RefSeq"/>
        </authorList>
    </citation>
    <scope>IDENTIFICATION</scope>
    <source>
        <tissue evidence="8">Whole larval tissue</tissue>
    </source>
</reference>
<keyword evidence="4 5" id="KW-0472">Membrane</keyword>
<dbReference type="Proteomes" id="UP000829999">
    <property type="component" value="Chromosome 5"/>
</dbReference>
<evidence type="ECO:0000256" key="3">
    <source>
        <dbReference type="ARBA" id="ARBA00022989"/>
    </source>
</evidence>
<feature type="transmembrane region" description="Helical" evidence="5">
    <location>
        <begin position="420"/>
        <end position="442"/>
    </location>
</feature>
<dbReference type="GeneID" id="118272123"/>
<evidence type="ECO:0000259" key="6">
    <source>
        <dbReference type="PROSITE" id="PS50850"/>
    </source>
</evidence>
<dbReference type="PANTHER" id="PTHR48021">
    <property type="match status" value="1"/>
</dbReference>
<dbReference type="GO" id="GO:0016020">
    <property type="term" value="C:membrane"/>
    <property type="evidence" value="ECO:0007669"/>
    <property type="project" value="UniProtKB-SubCell"/>
</dbReference>
<sequence>MVAHLFREWCVMVSMILHHLAIGFVLSYPAVLTPAITADTTNDATDVHATKGEASWIAAAFSMTGGVGFLLLPPLMQIYGRRFINVTMNLVIFTGWVIIALAPNVPTIIAGRTIQGLSFGGLYICSILAGEYSHPKRRGFFIIFKISATGIGELICHGFGFSVSWRRMAWIASVPPALAALGTVVWPESPQWLAYKGRFDECVSSFEWLRGNGAEAQKELKEMITAQQELRNMKKSRKSGALMRNLQAMKSKEFLKPFTVVLMLIILTQVCGRHYLLAYVVQIMISLTGDESQAYYYTIGLDVMKILAVLTTSYIVRIFKRRHLLLYSSVVACVLLSLVCLFHLLQQKSILTVPWLTPLLLILYNIVCYLGVIPVSMVLKGELLPIEYKGLGTSVLGIFYALSSMILIKSTSIMLDAIDAHGTFGVYTVIAVICIGFLYFILPETKDRTLQDIELEFVDIRMPKEDDHLEMSAVANSKLLTVS</sequence>
<dbReference type="Pfam" id="PF00083">
    <property type="entry name" value="Sugar_tr"/>
    <property type="match status" value="1"/>
</dbReference>
<feature type="transmembrane region" description="Helical" evidence="5">
    <location>
        <begin position="254"/>
        <end position="275"/>
    </location>
</feature>
<keyword evidence="3 5" id="KW-1133">Transmembrane helix</keyword>